<organism evidence="2 3">
    <name type="scientific">Enterococcus alcedinis</name>
    <dbReference type="NCBI Taxonomy" id="1274384"/>
    <lineage>
        <taxon>Bacteria</taxon>
        <taxon>Bacillati</taxon>
        <taxon>Bacillota</taxon>
        <taxon>Bacilli</taxon>
        <taxon>Lactobacillales</taxon>
        <taxon>Enterococcaceae</taxon>
        <taxon>Enterococcus</taxon>
    </lineage>
</organism>
<dbReference type="PANTHER" id="PTHR34297">
    <property type="entry name" value="HYPOTHETICAL CYTOSOLIC PROTEIN-RELATED"/>
    <property type="match status" value="1"/>
</dbReference>
<comment type="caution">
    <text evidence="2">The sequence shown here is derived from an EMBL/GenBank/DDBJ whole genome shotgun (WGS) entry which is preliminary data.</text>
</comment>
<evidence type="ECO:0000313" key="2">
    <source>
        <dbReference type="EMBL" id="GGI65847.1"/>
    </source>
</evidence>
<comment type="similarity">
    <text evidence="1">Belongs to the asp23 family.</text>
</comment>
<dbReference type="EMBL" id="BMDT01000006">
    <property type="protein sequence ID" value="GGI65847.1"/>
    <property type="molecule type" value="Genomic_DNA"/>
</dbReference>
<reference evidence="2" key="2">
    <citation type="submission" date="2020-09" db="EMBL/GenBank/DDBJ databases">
        <authorList>
            <person name="Sun Q."/>
            <person name="Sedlacek I."/>
        </authorList>
    </citation>
    <scope>NUCLEOTIDE SEQUENCE</scope>
    <source>
        <strain evidence="2">CCM 8433</strain>
    </source>
</reference>
<sequence>MVNETNLVLESNHELGEIVIAPEVIEVIIGIAASKVEGVYRMQSTFTNNVTELLGRSVHGKGVSLTMNEESGIDVDLYVYFKYGVSVPKVAMEIQRRVKQQVLFMTDIELNEVNVHVIALVPEKTEQLDLQELFENEEAENE</sequence>
<dbReference type="InterPro" id="IPR005531">
    <property type="entry name" value="Asp23"/>
</dbReference>
<accession>A0A917JHB2</accession>
<dbReference type="Pfam" id="PF03780">
    <property type="entry name" value="Asp23"/>
    <property type="match status" value="1"/>
</dbReference>
<name>A0A917JHB2_9ENTE</name>
<evidence type="ECO:0000313" key="3">
    <source>
        <dbReference type="Proteomes" id="UP000622610"/>
    </source>
</evidence>
<evidence type="ECO:0000256" key="1">
    <source>
        <dbReference type="ARBA" id="ARBA00005721"/>
    </source>
</evidence>
<dbReference type="PANTHER" id="PTHR34297:SF1">
    <property type="entry name" value="ASP23_GLS24 FAMILY ENVELOPE STRESS RESPONSE PROTEIN"/>
    <property type="match status" value="1"/>
</dbReference>
<gene>
    <name evidence="2" type="primary">asp</name>
    <name evidence="2" type="ORF">GCM10011482_15010</name>
</gene>
<proteinExistence type="inferred from homology"/>
<dbReference type="RefSeq" id="WP_188367687.1">
    <property type="nucleotide sequence ID" value="NZ_BMDT01000006.1"/>
</dbReference>
<keyword evidence="3" id="KW-1185">Reference proteome</keyword>
<dbReference type="Proteomes" id="UP000622610">
    <property type="component" value="Unassembled WGS sequence"/>
</dbReference>
<protein>
    <submittedName>
        <fullName evidence="2">Alkaline-shock protein</fullName>
    </submittedName>
</protein>
<reference evidence="2" key="1">
    <citation type="journal article" date="2014" name="Int. J. Syst. Evol. Microbiol.">
        <title>Complete genome sequence of Corynebacterium casei LMG S-19264T (=DSM 44701T), isolated from a smear-ripened cheese.</title>
        <authorList>
            <consortium name="US DOE Joint Genome Institute (JGI-PGF)"/>
            <person name="Walter F."/>
            <person name="Albersmeier A."/>
            <person name="Kalinowski J."/>
            <person name="Ruckert C."/>
        </authorList>
    </citation>
    <scope>NUCLEOTIDE SEQUENCE</scope>
    <source>
        <strain evidence="2">CCM 8433</strain>
    </source>
</reference>
<dbReference type="AlphaFoldDB" id="A0A917JHB2"/>